<proteinExistence type="predicted"/>
<accession>A0A9Q1GRL0</accession>
<dbReference type="EMBL" id="JAKOGI010001846">
    <property type="protein sequence ID" value="KAJ8423855.1"/>
    <property type="molecule type" value="Genomic_DNA"/>
</dbReference>
<sequence>MRCFRTQYTWTNNHVWSRINRVLINMLYCNGIQGKQIRHNLYEIIEILKGLKKLLKKLKRDRFHDSCRLKKLKLETYLRESIGDFICGVSFAFFTNYKIRKSYSATCTCEIPRVLSSLTAKEFIPISHCIVMCKCIFKVLCSRLKEVLPCIIDTRQKLL</sequence>
<evidence type="ECO:0000313" key="2">
    <source>
        <dbReference type="Proteomes" id="UP001153076"/>
    </source>
</evidence>
<gene>
    <name evidence="1" type="ORF">Cgig2_021418</name>
</gene>
<dbReference type="AlphaFoldDB" id="A0A9Q1GRL0"/>
<evidence type="ECO:0000313" key="1">
    <source>
        <dbReference type="EMBL" id="KAJ8423855.1"/>
    </source>
</evidence>
<keyword evidence="2" id="KW-1185">Reference proteome</keyword>
<organism evidence="1 2">
    <name type="scientific">Carnegiea gigantea</name>
    <dbReference type="NCBI Taxonomy" id="171969"/>
    <lineage>
        <taxon>Eukaryota</taxon>
        <taxon>Viridiplantae</taxon>
        <taxon>Streptophyta</taxon>
        <taxon>Embryophyta</taxon>
        <taxon>Tracheophyta</taxon>
        <taxon>Spermatophyta</taxon>
        <taxon>Magnoliopsida</taxon>
        <taxon>eudicotyledons</taxon>
        <taxon>Gunneridae</taxon>
        <taxon>Pentapetalae</taxon>
        <taxon>Caryophyllales</taxon>
        <taxon>Cactineae</taxon>
        <taxon>Cactaceae</taxon>
        <taxon>Cactoideae</taxon>
        <taxon>Echinocereeae</taxon>
        <taxon>Carnegiea</taxon>
    </lineage>
</organism>
<name>A0A9Q1GRL0_9CARY</name>
<protein>
    <submittedName>
        <fullName evidence="1">Uncharacterized protein</fullName>
    </submittedName>
</protein>
<dbReference type="Proteomes" id="UP001153076">
    <property type="component" value="Unassembled WGS sequence"/>
</dbReference>
<comment type="caution">
    <text evidence="1">The sequence shown here is derived from an EMBL/GenBank/DDBJ whole genome shotgun (WGS) entry which is preliminary data.</text>
</comment>
<reference evidence="1" key="1">
    <citation type="submission" date="2022-04" db="EMBL/GenBank/DDBJ databases">
        <title>Carnegiea gigantea Genome sequencing and assembly v2.</title>
        <authorList>
            <person name="Copetti D."/>
            <person name="Sanderson M.J."/>
            <person name="Burquez A."/>
            <person name="Wojciechowski M.F."/>
        </authorList>
    </citation>
    <scope>NUCLEOTIDE SEQUENCE</scope>
    <source>
        <strain evidence="1">SGP5-SGP5p</strain>
        <tissue evidence="1">Aerial part</tissue>
    </source>
</reference>